<dbReference type="PANTHER" id="PTHR43743:SF1">
    <property type="entry name" value="POTASSIUM-TRANSPORTING ATPASE ATP-BINDING SUBUNIT"/>
    <property type="match status" value="1"/>
</dbReference>
<feature type="transmembrane region" description="Helical" evidence="16">
    <location>
        <begin position="231"/>
        <end position="258"/>
    </location>
</feature>
<dbReference type="HAMAP" id="MF_00285">
    <property type="entry name" value="KdpB"/>
    <property type="match status" value="1"/>
</dbReference>
<keyword evidence="8 16" id="KW-0547">Nucleotide-binding</keyword>
<dbReference type="EC" id="7.2.2.6" evidence="16"/>
<comment type="subcellular location">
    <subcellularLocation>
        <location evidence="1 16">Cell membrane</location>
        <topology evidence="1 16">Multi-pass membrane protein</topology>
    </subcellularLocation>
</comment>
<evidence type="ECO:0000256" key="8">
    <source>
        <dbReference type="ARBA" id="ARBA00022741"/>
    </source>
</evidence>
<comment type="subunit">
    <text evidence="16">The system is composed of three essential subunits: KdpA, KdpB and KdpC.</text>
</comment>
<dbReference type="SUPFAM" id="SSF81665">
    <property type="entry name" value="Calcium ATPase, transmembrane domain M"/>
    <property type="match status" value="1"/>
</dbReference>
<proteinExistence type="inferred from homology"/>
<dbReference type="PANTHER" id="PTHR43743">
    <property type="entry name" value="POTASSIUM-TRANSPORTING ATPASE ATP-BINDING SUBUNIT"/>
    <property type="match status" value="1"/>
</dbReference>
<dbReference type="InterPro" id="IPR023298">
    <property type="entry name" value="ATPase_P-typ_TM_dom_sf"/>
</dbReference>
<keyword evidence="5 16" id="KW-0597">Phosphoprotein</keyword>
<dbReference type="SFLD" id="SFLDF00027">
    <property type="entry name" value="p-type_atpase"/>
    <property type="match status" value="1"/>
</dbReference>
<dbReference type="InterPro" id="IPR044492">
    <property type="entry name" value="P_typ_ATPase_HD_dom"/>
</dbReference>
<keyword evidence="7 16" id="KW-0479">Metal-binding</keyword>
<keyword evidence="11 16" id="KW-0630">Potassium</keyword>
<feature type="binding site" evidence="16">
    <location>
        <position position="374"/>
    </location>
    <ligand>
        <name>ATP</name>
        <dbReference type="ChEBI" id="CHEBI:30616"/>
    </ligand>
</feature>
<feature type="transmembrane region" description="Helical" evidence="16">
    <location>
        <begin position="50"/>
        <end position="70"/>
    </location>
</feature>
<comment type="catalytic activity">
    <reaction evidence="16">
        <text>K(+)(out) + ATP + H2O = K(+)(in) + ADP + phosphate + H(+)</text>
        <dbReference type="Rhea" id="RHEA:16777"/>
        <dbReference type="ChEBI" id="CHEBI:15377"/>
        <dbReference type="ChEBI" id="CHEBI:15378"/>
        <dbReference type="ChEBI" id="CHEBI:29103"/>
        <dbReference type="ChEBI" id="CHEBI:30616"/>
        <dbReference type="ChEBI" id="CHEBI:43474"/>
        <dbReference type="ChEBI" id="CHEBI:456216"/>
        <dbReference type="EC" id="7.2.2.6"/>
    </reaction>
</comment>
<feature type="transmembrane region" description="Helical" evidence="16">
    <location>
        <begin position="618"/>
        <end position="636"/>
    </location>
</feature>
<keyword evidence="10 16" id="KW-0460">Magnesium</keyword>
<evidence type="ECO:0000256" key="10">
    <source>
        <dbReference type="ARBA" id="ARBA00022842"/>
    </source>
</evidence>
<dbReference type="Gene3D" id="3.40.50.1000">
    <property type="entry name" value="HAD superfamily/HAD-like"/>
    <property type="match status" value="1"/>
</dbReference>
<feature type="active site" description="4-aspartylphosphate intermediate" evidence="16">
    <location>
        <position position="333"/>
    </location>
</feature>
<dbReference type="CDD" id="cd02078">
    <property type="entry name" value="P-type_ATPase_K"/>
    <property type="match status" value="1"/>
</dbReference>
<dbReference type="NCBIfam" id="TIGR01494">
    <property type="entry name" value="ATPase_P-type"/>
    <property type="match status" value="1"/>
</dbReference>
<dbReference type="InterPro" id="IPR023299">
    <property type="entry name" value="ATPase_P-typ_cyto_dom_N"/>
</dbReference>
<dbReference type="Pfam" id="PF00122">
    <property type="entry name" value="E1-E2_ATPase"/>
    <property type="match status" value="1"/>
</dbReference>
<keyword evidence="12 16" id="KW-1278">Translocase</keyword>
<evidence type="ECO:0000256" key="13">
    <source>
        <dbReference type="ARBA" id="ARBA00022989"/>
    </source>
</evidence>
<dbReference type="SFLD" id="SFLDS00003">
    <property type="entry name" value="Haloacid_Dehalogenase"/>
    <property type="match status" value="1"/>
</dbReference>
<keyword evidence="3 16" id="KW-1003">Cell membrane</keyword>
<comment type="caution">
    <text evidence="19">The sequence shown here is derived from an EMBL/GenBank/DDBJ whole genome shotgun (WGS) entry which is preliminary data.</text>
</comment>
<name>A0ABV5TN68_9ACTN</name>
<gene>
    <name evidence="16 19" type="primary">kdpB</name>
    <name evidence="19" type="ORF">ACFFRH_34190</name>
</gene>
<dbReference type="PRINTS" id="PR00119">
    <property type="entry name" value="CATATPASE"/>
</dbReference>
<evidence type="ECO:0000259" key="18">
    <source>
        <dbReference type="Pfam" id="PF00122"/>
    </source>
</evidence>
<feature type="transmembrane region" description="Helical" evidence="16">
    <location>
        <begin position="278"/>
        <end position="302"/>
    </location>
</feature>
<evidence type="ECO:0000256" key="16">
    <source>
        <dbReference type="HAMAP-Rule" id="MF_00285"/>
    </source>
</evidence>
<keyword evidence="20" id="KW-1185">Reference proteome</keyword>
<dbReference type="PROSITE" id="PS00154">
    <property type="entry name" value="ATPASE_E1_E2"/>
    <property type="match status" value="1"/>
</dbReference>
<evidence type="ECO:0000256" key="12">
    <source>
        <dbReference type="ARBA" id="ARBA00022967"/>
    </source>
</evidence>
<evidence type="ECO:0000256" key="2">
    <source>
        <dbReference type="ARBA" id="ARBA00022448"/>
    </source>
</evidence>
<comment type="similarity">
    <text evidence="16">Belongs to the cation transport ATPase (P-type) (TC 3.A.3) family. Type IA subfamily.</text>
</comment>
<feature type="binding site" evidence="16">
    <location>
        <position position="422"/>
    </location>
    <ligand>
        <name>ATP</name>
        <dbReference type="ChEBI" id="CHEBI:30616"/>
    </ligand>
</feature>
<protein>
    <recommendedName>
        <fullName evidence="16">Potassium-transporting ATPase ATP-binding subunit</fullName>
        <ecNumber evidence="16">7.2.2.6</ecNumber>
    </recommendedName>
    <alternativeName>
        <fullName evidence="16">ATP phosphohydrolase [potassium-transporting] B chain</fullName>
    </alternativeName>
    <alternativeName>
        <fullName evidence="16">Potassium-binding and translocating subunit B</fullName>
    </alternativeName>
    <alternativeName>
        <fullName evidence="16">Potassium-translocating ATPase B chain</fullName>
    </alternativeName>
</protein>
<dbReference type="InterPro" id="IPR036412">
    <property type="entry name" value="HAD-like_sf"/>
</dbReference>
<feature type="binding site" evidence="16">
    <location>
        <position position="552"/>
    </location>
    <ligand>
        <name>Mg(2+)</name>
        <dbReference type="ChEBI" id="CHEBI:18420"/>
    </ligand>
</feature>
<evidence type="ECO:0000256" key="7">
    <source>
        <dbReference type="ARBA" id="ARBA00022723"/>
    </source>
</evidence>
<feature type="domain" description="P-type ATPase A" evidence="18">
    <location>
        <begin position="116"/>
        <end position="220"/>
    </location>
</feature>
<feature type="region of interest" description="Disordered" evidence="17">
    <location>
        <begin position="1"/>
        <end position="28"/>
    </location>
</feature>
<dbReference type="Pfam" id="PF00702">
    <property type="entry name" value="Hydrolase"/>
    <property type="match status" value="1"/>
</dbReference>
<keyword evidence="15 16" id="KW-0472">Membrane</keyword>
<evidence type="ECO:0000256" key="6">
    <source>
        <dbReference type="ARBA" id="ARBA00022692"/>
    </source>
</evidence>
<keyword evidence="13 16" id="KW-1133">Transmembrane helix</keyword>
<dbReference type="SUPFAM" id="SSF56784">
    <property type="entry name" value="HAD-like"/>
    <property type="match status" value="1"/>
</dbReference>
<keyword evidence="9 16" id="KW-0067">ATP-binding</keyword>
<keyword evidence="4 16" id="KW-0633">Potassium transport</keyword>
<dbReference type="EMBL" id="JBHMBS010000024">
    <property type="protein sequence ID" value="MFB9680554.1"/>
    <property type="molecule type" value="Genomic_DNA"/>
</dbReference>
<feature type="binding site" evidence="16">
    <location>
        <position position="370"/>
    </location>
    <ligand>
        <name>ATP</name>
        <dbReference type="ChEBI" id="CHEBI:30616"/>
    </ligand>
</feature>
<evidence type="ECO:0000313" key="19">
    <source>
        <dbReference type="EMBL" id="MFB9680554.1"/>
    </source>
</evidence>
<feature type="transmembrane region" description="Helical" evidence="16">
    <location>
        <begin position="648"/>
        <end position="668"/>
    </location>
</feature>
<dbReference type="Proteomes" id="UP001589610">
    <property type="component" value="Unassembled WGS sequence"/>
</dbReference>
<feature type="binding site" evidence="16">
    <location>
        <begin position="404"/>
        <end position="411"/>
    </location>
    <ligand>
        <name>ATP</name>
        <dbReference type="ChEBI" id="CHEBI:30616"/>
    </ligand>
</feature>
<evidence type="ECO:0000256" key="1">
    <source>
        <dbReference type="ARBA" id="ARBA00004651"/>
    </source>
</evidence>
<dbReference type="InterPro" id="IPR001757">
    <property type="entry name" value="P_typ_ATPase"/>
</dbReference>
<dbReference type="SFLD" id="SFLDG00002">
    <property type="entry name" value="C1.7:_P-type_atpase_like"/>
    <property type="match status" value="1"/>
</dbReference>
<dbReference type="Gene3D" id="2.70.150.10">
    <property type="entry name" value="Calcium-transporting ATPase, cytoplasmic transduction domain A"/>
    <property type="match status" value="1"/>
</dbReference>
<feature type="binding site" evidence="16">
    <location>
        <position position="556"/>
    </location>
    <ligand>
        <name>Mg(2+)</name>
        <dbReference type="ChEBI" id="CHEBI:18420"/>
    </ligand>
</feature>
<evidence type="ECO:0000256" key="11">
    <source>
        <dbReference type="ARBA" id="ARBA00022958"/>
    </source>
</evidence>
<evidence type="ECO:0000256" key="15">
    <source>
        <dbReference type="ARBA" id="ARBA00023136"/>
    </source>
</evidence>
<organism evidence="19 20">
    <name type="scientific">Streptosporangium vulgare</name>
    <dbReference type="NCBI Taxonomy" id="46190"/>
    <lineage>
        <taxon>Bacteria</taxon>
        <taxon>Bacillati</taxon>
        <taxon>Actinomycetota</taxon>
        <taxon>Actinomycetes</taxon>
        <taxon>Streptosporangiales</taxon>
        <taxon>Streptosporangiaceae</taxon>
        <taxon>Streptosporangium</taxon>
    </lineage>
</organism>
<dbReference type="InterPro" id="IPR023214">
    <property type="entry name" value="HAD_sf"/>
</dbReference>
<accession>A0ABV5TN68</accession>
<evidence type="ECO:0000256" key="17">
    <source>
        <dbReference type="SAM" id="MobiDB-lite"/>
    </source>
</evidence>
<evidence type="ECO:0000256" key="14">
    <source>
        <dbReference type="ARBA" id="ARBA00023065"/>
    </source>
</evidence>
<evidence type="ECO:0000256" key="3">
    <source>
        <dbReference type="ARBA" id="ARBA00022475"/>
    </source>
</evidence>
<keyword evidence="6 16" id="KW-0812">Transmembrane</keyword>
<dbReference type="InterPro" id="IPR008250">
    <property type="entry name" value="ATPase_P-typ_transduc_dom_A_sf"/>
</dbReference>
<dbReference type="InterPro" id="IPR006391">
    <property type="entry name" value="P-type_ATPase_bsu_IA"/>
</dbReference>
<dbReference type="Gene3D" id="3.40.1110.10">
    <property type="entry name" value="Calcium-transporting ATPase, cytoplasmic domain N"/>
    <property type="match status" value="1"/>
</dbReference>
<comment type="function">
    <text evidence="16">Part of the high-affinity ATP-driven potassium transport (or Kdp) system, which catalyzes the hydrolysis of ATP coupled with the electrogenic transport of potassium into the cytoplasm. This subunit is responsible for energy coupling to the transport system and for the release of the potassium ions to the cytoplasm.</text>
</comment>
<feature type="transmembrane region" description="Helical" evidence="16">
    <location>
        <begin position="688"/>
        <end position="713"/>
    </location>
</feature>
<dbReference type="SUPFAM" id="SSF81653">
    <property type="entry name" value="Calcium ATPase, transduction domain A"/>
    <property type="match status" value="1"/>
</dbReference>
<dbReference type="RefSeq" id="WP_344749924.1">
    <property type="nucleotide sequence ID" value="NZ_BAAAWW010000211.1"/>
</dbReference>
<keyword evidence="2 16" id="KW-0813">Transport</keyword>
<keyword evidence="14 16" id="KW-0406">Ion transport</keyword>
<sequence length="717" mass="75400">MPTQTLEAPGRTPASKDGKKGGKVGGGLLDPRQLLTSLPEAVRKLNPVTLWRNPVMLIVEIGAVFTTVLAVLTPSFFAWATVVWLWLTVIFANLAEAVAEGRGKAQAATLRAAKRDTTARRLRGRDSTEWDVVGAPELLRGDFVVVEAGEIIPGDGDVVDGIASVDESAITGESAPVIRESGGDRSAVTGGTKVLSDRIVVEITQRPGESFIDRMIALVEGADRQKTPNEIALNILLAALTIIFLVATATMQPLAIYAKAQNPGVPDSLALTGDGVTGIVLVALLVCLIPTTIGALLSAIGIAGMDRLVQRNVLAMSGRAVEAAGDVNTLLLDKTGTITLGNRQASEFLTAPGVSADELATAAQLASLADETPEGRSIVVYAKQAYGLREREHGELAHAEWIGFTAQTRMSGVDLDGRRVRKGAATAVMKWVREHGGHPTDEVGSIVDAVSGSGGTPLVVGEVVEGAESRARVLGVVHLKDVVKQGMRERFDEMRRMGIRTVMITGDNPLTAKAIADEAGVDDFLAEATPEDKLALIRSEQEGGRLVAMTGDGTNDAPALAQADVGVAMNTGTSAAKEAGNMVDLDSNPTKLIEIVEIGKQLLITRGALTTFSIANDVAKYFAIIPAMFAAVYPGLDALNVMRLSSPQSAILSAVVFNAVVIVALIPLALRGVRYRPSSASKLLSRNLYVYGLGGIVVPFVGIKLIDLLIQFLPGMS</sequence>
<dbReference type="InterPro" id="IPR059000">
    <property type="entry name" value="ATPase_P-type_domA"/>
</dbReference>
<dbReference type="InterPro" id="IPR018303">
    <property type="entry name" value="ATPase_P-typ_P_site"/>
</dbReference>
<evidence type="ECO:0000256" key="9">
    <source>
        <dbReference type="ARBA" id="ARBA00022840"/>
    </source>
</evidence>
<feature type="transmembrane region" description="Helical" evidence="16">
    <location>
        <begin position="76"/>
        <end position="95"/>
    </location>
</feature>
<evidence type="ECO:0000256" key="4">
    <source>
        <dbReference type="ARBA" id="ARBA00022538"/>
    </source>
</evidence>
<reference evidence="19 20" key="1">
    <citation type="submission" date="2024-09" db="EMBL/GenBank/DDBJ databases">
        <authorList>
            <person name="Sun Q."/>
            <person name="Mori K."/>
        </authorList>
    </citation>
    <scope>NUCLEOTIDE SEQUENCE [LARGE SCALE GENOMIC DNA]</scope>
    <source>
        <strain evidence="19 20">JCM 3028</strain>
    </source>
</reference>
<dbReference type="NCBIfam" id="TIGR01497">
    <property type="entry name" value="kdpB"/>
    <property type="match status" value="1"/>
</dbReference>
<evidence type="ECO:0000256" key="5">
    <source>
        <dbReference type="ARBA" id="ARBA00022553"/>
    </source>
</evidence>
<evidence type="ECO:0000313" key="20">
    <source>
        <dbReference type="Proteomes" id="UP001589610"/>
    </source>
</evidence>